<organism evidence="4 5">
    <name type="scientific">Shewanella holmiensis</name>
    <dbReference type="NCBI Taxonomy" id="2952222"/>
    <lineage>
        <taxon>Bacteria</taxon>
        <taxon>Pseudomonadati</taxon>
        <taxon>Pseudomonadota</taxon>
        <taxon>Gammaproteobacteria</taxon>
        <taxon>Alteromonadales</taxon>
        <taxon>Shewanellaceae</taxon>
        <taxon>Shewanella</taxon>
    </lineage>
</organism>
<dbReference type="EMBL" id="JAMTCD010000003">
    <property type="protein sequence ID" value="MCT7940928.1"/>
    <property type="molecule type" value="Genomic_DNA"/>
</dbReference>
<evidence type="ECO:0000259" key="3">
    <source>
        <dbReference type="Pfam" id="PF01636"/>
    </source>
</evidence>
<evidence type="ECO:0000256" key="2">
    <source>
        <dbReference type="ARBA" id="ARBA00022840"/>
    </source>
</evidence>
<sequence length="352" mass="40221">MSETDLRFNLLVSWLAQYFGQEVCISLICGDASFRRYFRLTVNKVDYIVADSPIALVPVAPFVSVAKAYQQAGLLVPQIIHVCNEHGFVLQTDVGQAQLLSVITPANVSNYYQQALDLLVPISQVTTITHVTGQQSLLPEYDSAFVERELAIFTQWLIGEHLQYEMTAAETTMLTTCFQLLVENVEQQPKVGMHRDFHSRNLLINHDDPQQVRLAVIDFQDAVIGPVTYDAVSLLRDCYIRWPENLINPLIEYHYALAIKYQLMTADISFVQYLQWFDLMGLQRHLKAAGIFARLKLRDGKPGYMADIPLTLQYVIDIAKRYQNLTPLSEWVDKVVLPLVQQRNRLSKELTQ</sequence>
<protein>
    <submittedName>
        <fullName evidence="4">Phosphotransferase</fullName>
    </submittedName>
</protein>
<evidence type="ECO:0000313" key="5">
    <source>
        <dbReference type="Proteomes" id="UP001155546"/>
    </source>
</evidence>
<dbReference type="GO" id="GO:0005524">
    <property type="term" value="F:ATP binding"/>
    <property type="evidence" value="ECO:0007669"/>
    <property type="project" value="UniProtKB-KW"/>
</dbReference>
<dbReference type="Gene3D" id="3.30.200.20">
    <property type="entry name" value="Phosphorylase Kinase, domain 1"/>
    <property type="match status" value="1"/>
</dbReference>
<dbReference type="PANTHER" id="PTHR33540">
    <property type="entry name" value="TRNA THREONYLCARBAMOYLADENOSINE BIOSYNTHESIS PROTEIN TSAE"/>
    <property type="match status" value="1"/>
</dbReference>
<evidence type="ECO:0000313" key="4">
    <source>
        <dbReference type="EMBL" id="MCT7940928.1"/>
    </source>
</evidence>
<dbReference type="PANTHER" id="PTHR33540:SF1">
    <property type="entry name" value="N-ACETYLMURAMATE_N-ACETYLGLUCOSAMINE KINASE"/>
    <property type="match status" value="1"/>
</dbReference>
<proteinExistence type="predicted"/>
<keyword evidence="2" id="KW-0067">ATP-binding</keyword>
<dbReference type="Gene3D" id="3.90.1200.10">
    <property type="match status" value="1"/>
</dbReference>
<dbReference type="InterPro" id="IPR011009">
    <property type="entry name" value="Kinase-like_dom_sf"/>
</dbReference>
<dbReference type="AlphaFoldDB" id="A0A9X2WKH5"/>
<dbReference type="InterPro" id="IPR002575">
    <property type="entry name" value="Aminoglycoside_PTrfase"/>
</dbReference>
<keyword evidence="1" id="KW-0547">Nucleotide-binding</keyword>
<feature type="domain" description="Aminoglycoside phosphotransferase" evidence="3">
    <location>
        <begin position="28"/>
        <end position="250"/>
    </location>
</feature>
<name>A0A9X2WKH5_9GAMM</name>
<gene>
    <name evidence="4" type="ORF">NE535_03820</name>
</gene>
<dbReference type="RefSeq" id="WP_261297361.1">
    <property type="nucleotide sequence ID" value="NZ_JAMTCD010000003.1"/>
</dbReference>
<reference evidence="4" key="1">
    <citation type="journal article" date="2023" name="Int. J. Syst. Evol. Microbiol.">
        <title>&lt;i&gt;Shewanella septentrionalis&lt;/i&gt; sp. nov. and &lt;i&gt;Shewanella holmiensis&lt;/i&gt; sp. nov., isolated from Baltic Sea water and sediments.</title>
        <authorList>
            <person name="Martin-Rodriguez A.J."/>
            <person name="Thorell K."/>
            <person name="Joffre E."/>
            <person name="Jensie-Markopoulos S."/>
            <person name="Moore E.R.B."/>
            <person name="Sjoling A."/>
        </authorList>
    </citation>
    <scope>NUCLEOTIDE SEQUENCE</scope>
    <source>
        <strain evidence="4">SP1S2-7</strain>
    </source>
</reference>
<keyword evidence="5" id="KW-1185">Reference proteome</keyword>
<dbReference type="SUPFAM" id="SSF56112">
    <property type="entry name" value="Protein kinase-like (PK-like)"/>
    <property type="match status" value="1"/>
</dbReference>
<accession>A0A9X2WKH5</accession>
<dbReference type="Proteomes" id="UP001155546">
    <property type="component" value="Unassembled WGS sequence"/>
</dbReference>
<comment type="caution">
    <text evidence="4">The sequence shown here is derived from an EMBL/GenBank/DDBJ whole genome shotgun (WGS) entry which is preliminary data.</text>
</comment>
<evidence type="ECO:0000256" key="1">
    <source>
        <dbReference type="ARBA" id="ARBA00022741"/>
    </source>
</evidence>
<dbReference type="Pfam" id="PF01636">
    <property type="entry name" value="APH"/>
    <property type="match status" value="1"/>
</dbReference>